<protein>
    <submittedName>
        <fullName evidence="1">Uncharacterized protein</fullName>
    </submittedName>
</protein>
<dbReference type="KEGG" id="tpi:TREPR_2718"/>
<reference evidence="1 2" key="2">
    <citation type="journal article" date="2011" name="ISME J.">
        <title>RNA-seq reveals cooperative metabolic interactions between two termite-gut spirochete species in co-culture.</title>
        <authorList>
            <person name="Rosenthal A.Z."/>
            <person name="Matson E.G."/>
            <person name="Eldar A."/>
            <person name="Leadbetter J.R."/>
        </authorList>
    </citation>
    <scope>NUCLEOTIDE SEQUENCE [LARGE SCALE GENOMIC DNA]</scope>
    <source>
        <strain evidence="2">ATCC BAA-887 / DSM 12427 / ZAS-2</strain>
    </source>
</reference>
<dbReference type="RefSeq" id="WP_015707509.1">
    <property type="nucleotide sequence ID" value="NC_015578.1"/>
</dbReference>
<gene>
    <name evidence="1" type="ordered locus">TREPR_2718</name>
</gene>
<dbReference type="STRING" id="545694.TREPR_2718"/>
<dbReference type="AlphaFoldDB" id="F5YQL6"/>
<name>F5YQL6_TREPZ</name>
<organism evidence="1 2">
    <name type="scientific">Treponema primitia (strain ATCC BAA-887 / DSM 12427 / ZAS-2)</name>
    <dbReference type="NCBI Taxonomy" id="545694"/>
    <lineage>
        <taxon>Bacteria</taxon>
        <taxon>Pseudomonadati</taxon>
        <taxon>Spirochaetota</taxon>
        <taxon>Spirochaetia</taxon>
        <taxon>Spirochaetales</taxon>
        <taxon>Treponemataceae</taxon>
        <taxon>Treponema</taxon>
    </lineage>
</organism>
<accession>F5YQL6</accession>
<dbReference type="eggNOG" id="ENOG5030DMY">
    <property type="taxonomic scope" value="Bacteria"/>
</dbReference>
<dbReference type="OrthoDB" id="9869263at2"/>
<sequence length="82" mass="9315">MKTIDEYMSDPRILNDPYMEDGPIKEIHAARLKLQDETAGMTVQEKCDYLNNKARETLARHGITPQFVNLAGQGRIQPKVTV</sequence>
<evidence type="ECO:0000313" key="2">
    <source>
        <dbReference type="Proteomes" id="UP000009223"/>
    </source>
</evidence>
<reference evidence="2" key="1">
    <citation type="submission" date="2009-12" db="EMBL/GenBank/DDBJ databases">
        <title>Complete sequence of Treponema primitia strain ZAS-2.</title>
        <authorList>
            <person name="Tetu S.G."/>
            <person name="Matson E."/>
            <person name="Ren Q."/>
            <person name="Seshadri R."/>
            <person name="Elbourne L."/>
            <person name="Hassan K.A."/>
            <person name="Durkin A."/>
            <person name="Radune D."/>
            <person name="Mohamoud Y."/>
            <person name="Shay R."/>
            <person name="Jin S."/>
            <person name="Zhang X."/>
            <person name="Lucey K."/>
            <person name="Ballor N.R."/>
            <person name="Ottesen E."/>
            <person name="Rosenthal R."/>
            <person name="Allen A."/>
            <person name="Leadbetter J.R."/>
            <person name="Paulsen I.T."/>
        </authorList>
    </citation>
    <scope>NUCLEOTIDE SEQUENCE [LARGE SCALE GENOMIC DNA]</scope>
    <source>
        <strain evidence="2">ATCC BAA-887 / DSM 12427 / ZAS-2</strain>
    </source>
</reference>
<dbReference type="Proteomes" id="UP000009223">
    <property type="component" value="Chromosome"/>
</dbReference>
<keyword evidence="2" id="KW-1185">Reference proteome</keyword>
<dbReference type="EMBL" id="CP001843">
    <property type="protein sequence ID" value="AEF84640.1"/>
    <property type="molecule type" value="Genomic_DNA"/>
</dbReference>
<evidence type="ECO:0000313" key="1">
    <source>
        <dbReference type="EMBL" id="AEF84640.1"/>
    </source>
</evidence>
<dbReference type="HOGENOM" id="CLU_2557294_0_0_12"/>
<proteinExistence type="predicted"/>